<dbReference type="Pfam" id="PF00069">
    <property type="entry name" value="Pkinase"/>
    <property type="match status" value="1"/>
</dbReference>
<dbReference type="OrthoDB" id="354826at2759"/>
<evidence type="ECO:0000256" key="8">
    <source>
        <dbReference type="SAM" id="MobiDB-lite"/>
    </source>
</evidence>
<dbReference type="GeneID" id="20667686"/>
<dbReference type="InParanoid" id="W4KDA4"/>
<dbReference type="PROSITE" id="PS00107">
    <property type="entry name" value="PROTEIN_KINASE_ATP"/>
    <property type="match status" value="1"/>
</dbReference>
<evidence type="ECO:0000259" key="9">
    <source>
        <dbReference type="PROSITE" id="PS50011"/>
    </source>
</evidence>
<dbReference type="KEGG" id="hir:HETIRDRAFT_157044"/>
<dbReference type="STRING" id="747525.W4KDA4"/>
<dbReference type="Proteomes" id="UP000030671">
    <property type="component" value="Unassembled WGS sequence"/>
</dbReference>
<dbReference type="InterPro" id="IPR000961">
    <property type="entry name" value="AGC-kinase_C"/>
</dbReference>
<dbReference type="PROSITE" id="PS00108">
    <property type="entry name" value="PROTEIN_KINASE_ST"/>
    <property type="match status" value="1"/>
</dbReference>
<protein>
    <submittedName>
        <fullName evidence="11">Camp-dependent kinase-like protein</fullName>
    </submittedName>
</protein>
<dbReference type="SUPFAM" id="SSF56112">
    <property type="entry name" value="Protein kinase-like (PK-like)"/>
    <property type="match status" value="1"/>
</dbReference>
<dbReference type="GO" id="GO:0005524">
    <property type="term" value="F:ATP binding"/>
    <property type="evidence" value="ECO:0007669"/>
    <property type="project" value="UniProtKB-UniRule"/>
</dbReference>
<dbReference type="InterPro" id="IPR017441">
    <property type="entry name" value="Protein_kinase_ATP_BS"/>
</dbReference>
<keyword evidence="3 6" id="KW-0547">Nucleotide-binding</keyword>
<dbReference type="FunFam" id="1.10.510.10:FF:000676">
    <property type="entry name" value="serine/threonine-protein kinase 32B isoform X2"/>
    <property type="match status" value="1"/>
</dbReference>
<dbReference type="PANTHER" id="PTHR24355">
    <property type="entry name" value="G PROTEIN-COUPLED RECEPTOR KINASE/RIBOSOMAL PROTEIN S6 KINASE"/>
    <property type="match status" value="1"/>
</dbReference>
<dbReference type="SMART" id="SM00220">
    <property type="entry name" value="S_TKc"/>
    <property type="match status" value="1"/>
</dbReference>
<evidence type="ECO:0000256" key="1">
    <source>
        <dbReference type="ARBA" id="ARBA00022527"/>
    </source>
</evidence>
<dbReference type="InterPro" id="IPR000719">
    <property type="entry name" value="Prot_kinase_dom"/>
</dbReference>
<organism evidence="11 12">
    <name type="scientific">Heterobasidion irregulare (strain TC 32-1)</name>
    <dbReference type="NCBI Taxonomy" id="747525"/>
    <lineage>
        <taxon>Eukaryota</taxon>
        <taxon>Fungi</taxon>
        <taxon>Dikarya</taxon>
        <taxon>Basidiomycota</taxon>
        <taxon>Agaricomycotina</taxon>
        <taxon>Agaricomycetes</taxon>
        <taxon>Russulales</taxon>
        <taxon>Bondarzewiaceae</taxon>
        <taxon>Heterobasidion</taxon>
        <taxon>Heterobasidion annosum species complex</taxon>
    </lineage>
</organism>
<keyword evidence="12" id="KW-1185">Reference proteome</keyword>
<comment type="similarity">
    <text evidence="7">Belongs to the protein kinase superfamily.</text>
</comment>
<feature type="binding site" evidence="6">
    <location>
        <position position="49"/>
    </location>
    <ligand>
        <name>ATP</name>
        <dbReference type="ChEBI" id="CHEBI:30616"/>
    </ligand>
</feature>
<evidence type="ECO:0000256" key="3">
    <source>
        <dbReference type="ARBA" id="ARBA00022741"/>
    </source>
</evidence>
<evidence type="ECO:0000256" key="5">
    <source>
        <dbReference type="ARBA" id="ARBA00022840"/>
    </source>
</evidence>
<dbReference type="eggNOG" id="KOG0598">
    <property type="taxonomic scope" value="Eukaryota"/>
</dbReference>
<evidence type="ECO:0000256" key="6">
    <source>
        <dbReference type="PROSITE-ProRule" id="PRU10141"/>
    </source>
</evidence>
<evidence type="ECO:0000313" key="12">
    <source>
        <dbReference type="Proteomes" id="UP000030671"/>
    </source>
</evidence>
<dbReference type="RefSeq" id="XP_009545551.1">
    <property type="nucleotide sequence ID" value="XM_009547256.1"/>
</dbReference>
<keyword evidence="1 7" id="KW-0723">Serine/threonine-protein kinase</keyword>
<feature type="domain" description="Protein kinase" evidence="9">
    <location>
        <begin position="20"/>
        <end position="286"/>
    </location>
</feature>
<proteinExistence type="inferred from homology"/>
<dbReference type="AlphaFoldDB" id="W4KDA4"/>
<dbReference type="InterPro" id="IPR011009">
    <property type="entry name" value="Kinase-like_dom_sf"/>
</dbReference>
<dbReference type="HOGENOM" id="CLU_000288_63_43_1"/>
<reference evidence="11 12" key="1">
    <citation type="journal article" date="2012" name="New Phytol.">
        <title>Insight into trade-off between wood decay and parasitism from the genome of a fungal forest pathogen.</title>
        <authorList>
            <person name="Olson A."/>
            <person name="Aerts A."/>
            <person name="Asiegbu F."/>
            <person name="Belbahri L."/>
            <person name="Bouzid O."/>
            <person name="Broberg A."/>
            <person name="Canback B."/>
            <person name="Coutinho P.M."/>
            <person name="Cullen D."/>
            <person name="Dalman K."/>
            <person name="Deflorio G."/>
            <person name="van Diepen L.T."/>
            <person name="Dunand C."/>
            <person name="Duplessis S."/>
            <person name="Durling M."/>
            <person name="Gonthier P."/>
            <person name="Grimwood J."/>
            <person name="Fossdal C.G."/>
            <person name="Hansson D."/>
            <person name="Henrissat B."/>
            <person name="Hietala A."/>
            <person name="Himmelstrand K."/>
            <person name="Hoffmeister D."/>
            <person name="Hogberg N."/>
            <person name="James T.Y."/>
            <person name="Karlsson M."/>
            <person name="Kohler A."/>
            <person name="Kues U."/>
            <person name="Lee Y.H."/>
            <person name="Lin Y.C."/>
            <person name="Lind M."/>
            <person name="Lindquist E."/>
            <person name="Lombard V."/>
            <person name="Lucas S."/>
            <person name="Lunden K."/>
            <person name="Morin E."/>
            <person name="Murat C."/>
            <person name="Park J."/>
            <person name="Raffaello T."/>
            <person name="Rouze P."/>
            <person name="Salamov A."/>
            <person name="Schmutz J."/>
            <person name="Solheim H."/>
            <person name="Stahlberg J."/>
            <person name="Velez H."/>
            <person name="de Vries R.P."/>
            <person name="Wiebenga A."/>
            <person name="Woodward S."/>
            <person name="Yakovlev I."/>
            <person name="Garbelotto M."/>
            <person name="Martin F."/>
            <person name="Grigoriev I.V."/>
            <person name="Stenlid J."/>
        </authorList>
    </citation>
    <scope>NUCLEOTIDE SEQUENCE [LARGE SCALE GENOMIC DNA]</scope>
    <source>
        <strain evidence="11 12">TC 32-1</strain>
    </source>
</reference>
<evidence type="ECO:0000256" key="2">
    <source>
        <dbReference type="ARBA" id="ARBA00022679"/>
    </source>
</evidence>
<evidence type="ECO:0000256" key="4">
    <source>
        <dbReference type="ARBA" id="ARBA00022777"/>
    </source>
</evidence>
<keyword evidence="4 11" id="KW-0418">Kinase</keyword>
<gene>
    <name evidence="11" type="ORF">HETIRDRAFT_157044</name>
</gene>
<feature type="region of interest" description="Disordered" evidence="8">
    <location>
        <begin position="397"/>
        <end position="437"/>
    </location>
</feature>
<sequence length="437" mass="50169">MGCCFSEPIDLDGAVNLYHFDLHRAIGKGAFGKVRVIEHKRTKKFYALKYINKQQCIRQKAVANVIQERRLLEEIDHPFIVNLRYAFQDDDNCFFALDLMYGGDLRFHLNMKGSFPERTVRFWIAELSCGLAYLHKQRIIHRDIKPDNILLDASGHAHLTDFNVAIHYSERRLHTSIAGSMAYMAPEVVHTARTGYTWHIDWWSLGVCAHELLWHKRPFHGKTADRMRESITSHPIKVPPAREGVQPVSKEGCDAILGLLERNPNTRLGCRALVPSIDDIYSHPWFARINWEKLEAKQLDAPYVPDQRKPNFDVTHEFDEFLLAEKPLTHQKRKANPNTEKMAPELRQLEEQFTIYDFNSSTRISYYPHNEPIVAAHEADSDPTVVIQSQTNTLVHQGTIIGRSRANSPVPSSRHSRSSSQQYSSSSRGSSHRHMGS</sequence>
<evidence type="ECO:0000256" key="7">
    <source>
        <dbReference type="RuleBase" id="RU000304"/>
    </source>
</evidence>
<name>W4KDA4_HETIT</name>
<dbReference type="Gene3D" id="3.30.200.20">
    <property type="entry name" value="Phosphorylase Kinase, domain 1"/>
    <property type="match status" value="1"/>
</dbReference>
<dbReference type="PANTHER" id="PTHR24355:SF30">
    <property type="entry name" value="SERINE_THREONINE-PROTEIN KINASE 32B ISOFORM X1"/>
    <property type="match status" value="1"/>
</dbReference>
<dbReference type="FunFam" id="3.30.200.20:FF:000354">
    <property type="entry name" value="AGC/YANK protein kinase"/>
    <property type="match status" value="1"/>
</dbReference>
<keyword evidence="2" id="KW-0808">Transferase</keyword>
<dbReference type="EMBL" id="KI925457">
    <property type="protein sequence ID" value="ETW83280.1"/>
    <property type="molecule type" value="Genomic_DNA"/>
</dbReference>
<dbReference type="InterPro" id="IPR008271">
    <property type="entry name" value="Ser/Thr_kinase_AS"/>
</dbReference>
<dbReference type="PROSITE" id="PS50011">
    <property type="entry name" value="PROTEIN_KINASE_DOM"/>
    <property type="match status" value="1"/>
</dbReference>
<accession>W4KDA4</accession>
<dbReference type="GO" id="GO:0004703">
    <property type="term" value="F:G protein-coupled receptor kinase activity"/>
    <property type="evidence" value="ECO:0007669"/>
    <property type="project" value="TreeGrafter"/>
</dbReference>
<feature type="domain" description="AGC-kinase C-terminal" evidence="10">
    <location>
        <begin position="287"/>
        <end position="368"/>
    </location>
</feature>
<evidence type="ECO:0000313" key="11">
    <source>
        <dbReference type="EMBL" id="ETW83280.1"/>
    </source>
</evidence>
<dbReference type="PROSITE" id="PS51285">
    <property type="entry name" value="AGC_KINASE_CTER"/>
    <property type="match status" value="1"/>
</dbReference>
<feature type="compositionally biased region" description="Low complexity" evidence="8">
    <location>
        <begin position="418"/>
        <end position="429"/>
    </location>
</feature>
<evidence type="ECO:0000259" key="10">
    <source>
        <dbReference type="PROSITE" id="PS51285"/>
    </source>
</evidence>
<dbReference type="Gene3D" id="1.10.510.10">
    <property type="entry name" value="Transferase(Phosphotransferase) domain 1"/>
    <property type="match status" value="1"/>
</dbReference>
<dbReference type="GO" id="GO:0009966">
    <property type="term" value="P:regulation of signal transduction"/>
    <property type="evidence" value="ECO:0007669"/>
    <property type="project" value="TreeGrafter"/>
</dbReference>
<dbReference type="GO" id="GO:0007186">
    <property type="term" value="P:G protein-coupled receptor signaling pathway"/>
    <property type="evidence" value="ECO:0007669"/>
    <property type="project" value="TreeGrafter"/>
</dbReference>
<dbReference type="GO" id="GO:0001664">
    <property type="term" value="F:G protein-coupled receptor binding"/>
    <property type="evidence" value="ECO:0007669"/>
    <property type="project" value="TreeGrafter"/>
</dbReference>
<keyword evidence="5 6" id="KW-0067">ATP-binding</keyword>